<dbReference type="EMBL" id="VWOX01000007">
    <property type="protein sequence ID" value="KAA5542730.1"/>
    <property type="molecule type" value="Genomic_DNA"/>
</dbReference>
<dbReference type="AlphaFoldDB" id="A0A5M6D8A8"/>
<dbReference type="Proteomes" id="UP000324479">
    <property type="component" value="Unassembled WGS sequence"/>
</dbReference>
<dbReference type="Gene3D" id="3.80.10.10">
    <property type="entry name" value="Ribonuclease Inhibitor"/>
    <property type="match status" value="3"/>
</dbReference>
<evidence type="ECO:0000313" key="2">
    <source>
        <dbReference type="Proteomes" id="UP000324479"/>
    </source>
</evidence>
<comment type="caution">
    <text evidence="1">The sequence shown here is derived from an EMBL/GenBank/DDBJ whole genome shotgun (WGS) entry which is preliminary data.</text>
</comment>
<gene>
    <name evidence="1" type="ORF">FYK55_14510</name>
</gene>
<dbReference type="InterPro" id="IPR032675">
    <property type="entry name" value="LRR_dom_sf"/>
</dbReference>
<dbReference type="SUPFAM" id="SSF52047">
    <property type="entry name" value="RNI-like"/>
    <property type="match status" value="1"/>
</dbReference>
<organism evidence="1 2">
    <name type="scientific">Roseiconus nitratireducens</name>
    <dbReference type="NCBI Taxonomy" id="2605748"/>
    <lineage>
        <taxon>Bacteria</taxon>
        <taxon>Pseudomonadati</taxon>
        <taxon>Planctomycetota</taxon>
        <taxon>Planctomycetia</taxon>
        <taxon>Pirellulales</taxon>
        <taxon>Pirellulaceae</taxon>
        <taxon>Roseiconus</taxon>
    </lineage>
</organism>
<reference evidence="1 2" key="1">
    <citation type="submission" date="2019-08" db="EMBL/GenBank/DDBJ databases">
        <authorList>
            <person name="Dhanesh K."/>
            <person name="Kumar G."/>
            <person name="Sasikala C."/>
            <person name="Venkata Ramana C."/>
        </authorList>
    </citation>
    <scope>NUCLEOTIDE SEQUENCE [LARGE SCALE GENOMIC DNA]</scope>
    <source>
        <strain evidence="1 2">JC645</strain>
    </source>
</reference>
<proteinExistence type="predicted"/>
<accession>A0A5M6D8A8</accession>
<sequence length="426" mass="46771">MASLAGPWAPASGQDLAKADEAVVSEAELQRAIDSLHSDRFSEREAGYRQLVQAGATSLELLARECNGEDPEIRTRCLEAICEVARKEESVQAAMAVLERLASDPSLPINDLARQRFDRLTMTDEERAVEALKAAGVRLHLDRQGHVLSVSISRDRDVDHLRHLPQLRMVQLSGNGITDDCMQSISELTSLSSLSLSRTTVSDIGFSRLAGIASLSSLIVRQESLAVADVKQIQRIPGLRNLSLADSVGDAHLECLADAKQLASLSLSDYRLTPESPKTFAKLQQLRTLRFTLSNATDRQLGLLAKIEVPIDITLMSGDLIGESGWRCLPQANLKSLTLMRCQLKDSDLVHVGNIKALQSLRIYGAPITDEGLPHLKGLDELQTLTFYDTQVTEEGLEALKPEFPKLRYSRLQNRRAVAVPAKPRG</sequence>
<name>A0A5M6D8A8_9BACT</name>
<dbReference type="GO" id="GO:0031146">
    <property type="term" value="P:SCF-dependent proteasomal ubiquitin-dependent protein catabolic process"/>
    <property type="evidence" value="ECO:0007669"/>
    <property type="project" value="TreeGrafter"/>
</dbReference>
<keyword evidence="2" id="KW-1185">Reference proteome</keyword>
<dbReference type="PANTHER" id="PTHR13318:SF247">
    <property type="entry name" value="GH16156P"/>
    <property type="match status" value="1"/>
</dbReference>
<dbReference type="PANTHER" id="PTHR13318">
    <property type="entry name" value="PARTNER OF PAIRED, ISOFORM B-RELATED"/>
    <property type="match status" value="1"/>
</dbReference>
<protein>
    <submittedName>
        <fullName evidence="1">Uncharacterized protein</fullName>
    </submittedName>
</protein>
<evidence type="ECO:0000313" key="1">
    <source>
        <dbReference type="EMBL" id="KAA5542730.1"/>
    </source>
</evidence>
<dbReference type="GO" id="GO:0019005">
    <property type="term" value="C:SCF ubiquitin ligase complex"/>
    <property type="evidence" value="ECO:0007669"/>
    <property type="project" value="TreeGrafter"/>
</dbReference>